<reference evidence="2 3" key="1">
    <citation type="submission" date="2023-05" db="EMBL/GenBank/DDBJ databases">
        <title>B98-5 Cell Line De Novo Hybrid Assembly: An Optical Mapping Approach.</title>
        <authorList>
            <person name="Kananen K."/>
            <person name="Auerbach J.A."/>
            <person name="Kautto E."/>
            <person name="Blachly J.S."/>
        </authorList>
    </citation>
    <scope>NUCLEOTIDE SEQUENCE [LARGE SCALE GENOMIC DNA]</scope>
    <source>
        <strain evidence="2">B95-8</strain>
        <tissue evidence="2">Cell line</tissue>
    </source>
</reference>
<dbReference type="EMBL" id="JASSZA010000003">
    <property type="protein sequence ID" value="KAK2115119.1"/>
    <property type="molecule type" value="Genomic_DNA"/>
</dbReference>
<sequence length="346" mass="36769">MSQDPKKEKITKPQKWSLVSWPPCSEDKSQHVSMDPRTSDNRKRGSQSRQDDVEVSADTSAGEHHLRFAGRCHNRGERVTAGKWERLSGFSLYNLQGRLPWWQLLWLQGASQPRVGVPEPCGSPTDTDSAFLFPSLLLEVGKSTEDTPGHPQAVLPVGVILHKEAKASSKVRQTLSQLLTAQNSLTSPLVSVLFRASLSFGSDLLEARPFPASQDSPEVLVSPSSASWGTLWSGGSPQACSRQATSASATSPRATVLWRSLGTTSGSGALVGTHSDQFPPGFVPGSSLFCPGLGDAVHGSHDSTAAPELPRRGPVLISSLLDQLAGCAVQVVGLEGSADALVHGLN</sequence>
<comment type="caution">
    <text evidence="2">The sequence shown here is derived from an EMBL/GenBank/DDBJ whole genome shotgun (WGS) entry which is preliminary data.</text>
</comment>
<accession>A0ABQ9W246</accession>
<keyword evidence="3" id="KW-1185">Reference proteome</keyword>
<name>A0ABQ9W246_SAGOE</name>
<protein>
    <submittedName>
        <fullName evidence="2">Uncharacterized protein</fullName>
    </submittedName>
</protein>
<organism evidence="2 3">
    <name type="scientific">Saguinus oedipus</name>
    <name type="common">Cotton-top tamarin</name>
    <name type="synonym">Oedipomidas oedipus</name>
    <dbReference type="NCBI Taxonomy" id="9490"/>
    <lineage>
        <taxon>Eukaryota</taxon>
        <taxon>Metazoa</taxon>
        <taxon>Chordata</taxon>
        <taxon>Craniata</taxon>
        <taxon>Vertebrata</taxon>
        <taxon>Euteleostomi</taxon>
        <taxon>Mammalia</taxon>
        <taxon>Eutheria</taxon>
        <taxon>Euarchontoglires</taxon>
        <taxon>Primates</taxon>
        <taxon>Haplorrhini</taxon>
        <taxon>Platyrrhini</taxon>
        <taxon>Cebidae</taxon>
        <taxon>Callitrichinae</taxon>
        <taxon>Saguinus</taxon>
    </lineage>
</organism>
<evidence type="ECO:0000256" key="1">
    <source>
        <dbReference type="SAM" id="MobiDB-lite"/>
    </source>
</evidence>
<evidence type="ECO:0000313" key="2">
    <source>
        <dbReference type="EMBL" id="KAK2115119.1"/>
    </source>
</evidence>
<dbReference type="Proteomes" id="UP001266305">
    <property type="component" value="Unassembled WGS sequence"/>
</dbReference>
<gene>
    <name evidence="2" type="ORF">P7K49_005745</name>
</gene>
<feature type="compositionally biased region" description="Basic and acidic residues" evidence="1">
    <location>
        <begin position="1"/>
        <end position="11"/>
    </location>
</feature>
<evidence type="ECO:0000313" key="3">
    <source>
        <dbReference type="Proteomes" id="UP001266305"/>
    </source>
</evidence>
<proteinExistence type="predicted"/>
<feature type="region of interest" description="Disordered" evidence="1">
    <location>
        <begin position="1"/>
        <end position="62"/>
    </location>
</feature>